<dbReference type="AlphaFoldDB" id="A0AA39IX57"/>
<dbReference type="Proteomes" id="UP001175226">
    <property type="component" value="Unassembled WGS sequence"/>
</dbReference>
<proteinExistence type="predicted"/>
<organism evidence="1 2">
    <name type="scientific">Armillaria borealis</name>
    <dbReference type="NCBI Taxonomy" id="47425"/>
    <lineage>
        <taxon>Eukaryota</taxon>
        <taxon>Fungi</taxon>
        <taxon>Dikarya</taxon>
        <taxon>Basidiomycota</taxon>
        <taxon>Agaricomycotina</taxon>
        <taxon>Agaricomycetes</taxon>
        <taxon>Agaricomycetidae</taxon>
        <taxon>Agaricales</taxon>
        <taxon>Marasmiineae</taxon>
        <taxon>Physalacriaceae</taxon>
        <taxon>Armillaria</taxon>
    </lineage>
</organism>
<reference evidence="1" key="1">
    <citation type="submission" date="2023-06" db="EMBL/GenBank/DDBJ databases">
        <authorList>
            <consortium name="Lawrence Berkeley National Laboratory"/>
            <person name="Ahrendt S."/>
            <person name="Sahu N."/>
            <person name="Indic B."/>
            <person name="Wong-Bajracharya J."/>
            <person name="Merenyi Z."/>
            <person name="Ke H.-M."/>
            <person name="Monk M."/>
            <person name="Kocsube S."/>
            <person name="Drula E."/>
            <person name="Lipzen A."/>
            <person name="Balint B."/>
            <person name="Henrissat B."/>
            <person name="Andreopoulos B."/>
            <person name="Martin F.M."/>
            <person name="Harder C.B."/>
            <person name="Rigling D."/>
            <person name="Ford K.L."/>
            <person name="Foster G.D."/>
            <person name="Pangilinan J."/>
            <person name="Papanicolaou A."/>
            <person name="Barry K."/>
            <person name="LaButti K."/>
            <person name="Viragh M."/>
            <person name="Koriabine M."/>
            <person name="Yan M."/>
            <person name="Riley R."/>
            <person name="Champramary S."/>
            <person name="Plett K.L."/>
            <person name="Tsai I.J."/>
            <person name="Slot J."/>
            <person name="Sipos G."/>
            <person name="Plett J."/>
            <person name="Nagy L.G."/>
            <person name="Grigoriev I.V."/>
        </authorList>
    </citation>
    <scope>NUCLEOTIDE SEQUENCE</scope>
    <source>
        <strain evidence="1">FPL87.14</strain>
    </source>
</reference>
<dbReference type="EMBL" id="JAUEPT010000120">
    <property type="protein sequence ID" value="KAK0431187.1"/>
    <property type="molecule type" value="Genomic_DNA"/>
</dbReference>
<gene>
    <name evidence="1" type="ORF">EV421DRAFT_1912077</name>
</gene>
<protein>
    <submittedName>
        <fullName evidence="1">Uncharacterized protein</fullName>
    </submittedName>
</protein>
<evidence type="ECO:0000313" key="2">
    <source>
        <dbReference type="Proteomes" id="UP001175226"/>
    </source>
</evidence>
<evidence type="ECO:0000313" key="1">
    <source>
        <dbReference type="EMBL" id="KAK0431187.1"/>
    </source>
</evidence>
<accession>A0AA39IX57</accession>
<sequence length="535" mass="60033">MAVALDPTIARVDARISAALECGYSGSSFLALVTKLHGVTHAIRHQFVPVAIRGSCLVDDEDQWPSDPGYKVERALFGGIVGVSFAGSPTDPDLPEISHFTYTPKTATYVETIDSWIEGDEHRPFNLEQLRKQEIAKGELARPVLRNYKALLDKFNTLGLGFLELLLGDEDDDSEESSKDDLAEIIKAWKRPHKVQSSVKITFSVLEDRLGLRMFYHDWNRSRMDLWRDSKYYAVDLEPLYQELEAIYESSNPRNLVASRRSIVNAYLTFIVTTTRKEREGRIRTAFKARIEASPSLDITPLMPHTESDQVLSSFLKSPEGAGSPSTLEEFSIDDKVNFRIYGIFTCMKGWPSTLLSFKGASQDAPGLTLSGVVDYGILVFKTRDSGKVYYARPEGVVCGSLKAGELRLLYVETEMDNEGRIRFIDDDPVVEATAQALALSTMSNRPNIRFIVTNSSEWMLAHLRNGPNPEITSMSSIETLKCDHPFKKSYGSVEYRERVMSSWRRNVQEVFVTVAEWLAPESESLIKSPPPSSA</sequence>
<comment type="caution">
    <text evidence="1">The sequence shown here is derived from an EMBL/GenBank/DDBJ whole genome shotgun (WGS) entry which is preliminary data.</text>
</comment>
<name>A0AA39IX57_9AGAR</name>
<keyword evidence="2" id="KW-1185">Reference proteome</keyword>